<dbReference type="AlphaFoldDB" id="A0A662YW80"/>
<accession>A0A662YW80</accession>
<dbReference type="Gene3D" id="3.30.70.1820">
    <property type="entry name" value="L1 transposable element, RRM domain"/>
    <property type="match status" value="1"/>
</dbReference>
<protein>
    <submittedName>
        <fullName evidence="1">LINE-1 type transposase domain-containing protein 1</fullName>
    </submittedName>
</protein>
<dbReference type="EMBL" id="SCEB01000238">
    <property type="protein sequence ID" value="RXN00122.1"/>
    <property type="molecule type" value="Genomic_DNA"/>
</dbReference>
<name>A0A662YW80_ACIRT</name>
<evidence type="ECO:0000313" key="1">
    <source>
        <dbReference type="EMBL" id="RXN00122.1"/>
    </source>
</evidence>
<organism evidence="1 2">
    <name type="scientific">Acipenser ruthenus</name>
    <name type="common">Sterlet sturgeon</name>
    <dbReference type="NCBI Taxonomy" id="7906"/>
    <lineage>
        <taxon>Eukaryota</taxon>
        <taxon>Metazoa</taxon>
        <taxon>Chordata</taxon>
        <taxon>Craniata</taxon>
        <taxon>Vertebrata</taxon>
        <taxon>Euteleostomi</taxon>
        <taxon>Actinopterygii</taxon>
        <taxon>Chondrostei</taxon>
        <taxon>Acipenseriformes</taxon>
        <taxon>Acipenseridae</taxon>
        <taxon>Acipenser</taxon>
    </lineage>
</organism>
<gene>
    <name evidence="1" type="ORF">EOD39_10190</name>
</gene>
<comment type="caution">
    <text evidence="1">The sequence shown here is derived from an EMBL/GenBank/DDBJ whole genome shotgun (WGS) entry which is preliminary data.</text>
</comment>
<evidence type="ECO:0000313" key="2">
    <source>
        <dbReference type="Proteomes" id="UP000289886"/>
    </source>
</evidence>
<dbReference type="PANTHER" id="PTHR11505">
    <property type="entry name" value="L1 TRANSPOSABLE ELEMENT-RELATED"/>
    <property type="match status" value="1"/>
</dbReference>
<reference evidence="1 2" key="1">
    <citation type="submission" date="2019-01" db="EMBL/GenBank/DDBJ databases">
        <title>Draft Genome and Complete Hox-Cluster Characterization of the Sterlet Sturgeon (Acipenser ruthenus).</title>
        <authorList>
            <person name="Wei Q."/>
        </authorList>
    </citation>
    <scope>NUCLEOTIDE SEQUENCE [LARGE SCALE GENOMIC DNA]</scope>
    <source>
        <strain evidence="1">WHYD16114868_AA</strain>
        <tissue evidence="1">Blood</tissue>
    </source>
</reference>
<dbReference type="Proteomes" id="UP000289886">
    <property type="component" value="Unassembled WGS sequence"/>
</dbReference>
<keyword evidence="2" id="KW-1185">Reference proteome</keyword>
<proteinExistence type="predicted"/>
<dbReference type="InterPro" id="IPR004244">
    <property type="entry name" value="Transposase_22"/>
</dbReference>
<sequence>MKRSLGTDDWDVRLAEVARTFHGSVQEAIDAALQPVNRNVTETATILNALKQEVFDIASSMKQITARQDITRADLRQQKDKINQCNACTDAMQDKMVVLEDRSRRCNVRLVRLPEGADGDDLIHFLQQKIQHWYLILKSSDVHPFLEFNRAHRVYTVGPRTVIFQRLRYNDRQRLLQAARKSTQSSYRGKSSLFMWITLLSPL</sequence>